<dbReference type="EMBL" id="JADCUA010000004">
    <property type="protein sequence ID" value="KAH9840988.1"/>
    <property type="molecule type" value="Genomic_DNA"/>
</dbReference>
<evidence type="ECO:0000313" key="5">
    <source>
        <dbReference type="EMBL" id="KAH9840988.1"/>
    </source>
</evidence>
<protein>
    <recommendedName>
        <fullName evidence="3">Carboxylic ester hydrolase</fullName>
        <ecNumber evidence="3">3.1.1.-</ecNumber>
    </recommendedName>
</protein>
<dbReference type="Proteomes" id="UP000814176">
    <property type="component" value="Unassembled WGS sequence"/>
</dbReference>
<dbReference type="RefSeq" id="XP_047782454.1">
    <property type="nucleotide sequence ID" value="XM_047920203.1"/>
</dbReference>
<dbReference type="GeneID" id="72000935"/>
<dbReference type="InterPro" id="IPR019819">
    <property type="entry name" value="Carboxylesterase_B_CS"/>
</dbReference>
<keyword evidence="2 3" id="KW-0378">Hydrolase</keyword>
<dbReference type="Gene3D" id="3.40.50.1820">
    <property type="entry name" value="alpha/beta hydrolase"/>
    <property type="match status" value="1"/>
</dbReference>
<gene>
    <name evidence="5" type="ORF">C8Q71DRAFT_701737</name>
</gene>
<dbReference type="SUPFAM" id="SSF53474">
    <property type="entry name" value="alpha/beta-Hydrolases"/>
    <property type="match status" value="1"/>
</dbReference>
<dbReference type="PROSITE" id="PS00122">
    <property type="entry name" value="CARBOXYLESTERASE_B_1"/>
    <property type="match status" value="1"/>
</dbReference>
<organism evidence="5 6">
    <name type="scientific">Rhodofomes roseus</name>
    <dbReference type="NCBI Taxonomy" id="34475"/>
    <lineage>
        <taxon>Eukaryota</taxon>
        <taxon>Fungi</taxon>
        <taxon>Dikarya</taxon>
        <taxon>Basidiomycota</taxon>
        <taxon>Agaricomycotina</taxon>
        <taxon>Agaricomycetes</taxon>
        <taxon>Polyporales</taxon>
        <taxon>Rhodofomes</taxon>
    </lineage>
</organism>
<comment type="similarity">
    <text evidence="1 3">Belongs to the type-B carboxylesterase/lipase family.</text>
</comment>
<accession>A0ABQ8KRD5</accession>
<dbReference type="PROSITE" id="PS00941">
    <property type="entry name" value="CARBOXYLESTERASE_B_2"/>
    <property type="match status" value="1"/>
</dbReference>
<evidence type="ECO:0000256" key="2">
    <source>
        <dbReference type="ARBA" id="ARBA00022801"/>
    </source>
</evidence>
<feature type="signal peptide" evidence="3">
    <location>
        <begin position="1"/>
        <end position="19"/>
    </location>
</feature>
<evidence type="ECO:0000256" key="1">
    <source>
        <dbReference type="ARBA" id="ARBA00005964"/>
    </source>
</evidence>
<comment type="caution">
    <text evidence="5">The sequence shown here is derived from an EMBL/GenBank/DDBJ whole genome shotgun (WGS) entry which is preliminary data.</text>
</comment>
<feature type="chain" id="PRO_5045011183" description="Carboxylic ester hydrolase" evidence="3">
    <location>
        <begin position="20"/>
        <end position="533"/>
    </location>
</feature>
<proteinExistence type="inferred from homology"/>
<dbReference type="InterPro" id="IPR002018">
    <property type="entry name" value="CarbesteraseB"/>
</dbReference>
<evidence type="ECO:0000259" key="4">
    <source>
        <dbReference type="Pfam" id="PF00135"/>
    </source>
</evidence>
<name>A0ABQ8KRD5_9APHY</name>
<evidence type="ECO:0000256" key="3">
    <source>
        <dbReference type="RuleBase" id="RU361235"/>
    </source>
</evidence>
<dbReference type="PANTHER" id="PTHR11559">
    <property type="entry name" value="CARBOXYLESTERASE"/>
    <property type="match status" value="1"/>
</dbReference>
<feature type="domain" description="Carboxylesterase type B" evidence="4">
    <location>
        <begin position="24"/>
        <end position="451"/>
    </location>
</feature>
<dbReference type="InterPro" id="IPR050309">
    <property type="entry name" value="Type-B_Carboxylest/Lipase"/>
</dbReference>
<dbReference type="EC" id="3.1.1.-" evidence="3"/>
<evidence type="ECO:0000313" key="6">
    <source>
        <dbReference type="Proteomes" id="UP000814176"/>
    </source>
</evidence>
<sequence length="533" mass="57915">MLFHLLVVTTFSIVSGVHSAQTSSSLVTLPYGQFEGVVNGSVTSFLGIPYAQPPLGALRFALPQAPQQLSEIQLATNYGAACPQQASAIPNVLPFPIPQAPPLNVSEDCLFVNVIKPSTIPSTQKLPVLFVGGFETGDTSLHDGRPLVERSLALNEPVIFVSANYRLNAFGFLASTEVQSAKATNVGLRDQRFAMEWVQKYITHFGGDSTKVIIWGESAGALSVGLHLVINHGNTNGLFRGAFMESGSPYALRDVSAGQPFYDQLVQYTGCTAQLNTLDCLRQVPLDTLMDAINTTPGLYNYTNLNLAWQPRLDYDLFSRNPQRSIAMGNWAQVPTVSGDCDDEGTVFSLGNTNITYIPVASNSQITAISQDYPSDFALGSPFGTGDAYNLTAQYKRLAAFQGDWEFQAPRRLFQMTVTPQCSTWGFLYKRDKSTPYLGSYHSTDLVEFFGVGDYIGADALSGCNFAYNLNPNAPPDVPANVSYLANIQWPTWNSQSPQLLTFVDPAPSLGFTEDSYRATGMSLIGELSLAFP</sequence>
<keyword evidence="6" id="KW-1185">Reference proteome</keyword>
<dbReference type="InterPro" id="IPR019826">
    <property type="entry name" value="Carboxylesterase_B_AS"/>
</dbReference>
<dbReference type="Pfam" id="PF00135">
    <property type="entry name" value="COesterase"/>
    <property type="match status" value="1"/>
</dbReference>
<reference evidence="5 6" key="1">
    <citation type="journal article" date="2021" name="Environ. Microbiol.">
        <title>Gene family expansions and transcriptome signatures uncover fungal adaptations to wood decay.</title>
        <authorList>
            <person name="Hage H."/>
            <person name="Miyauchi S."/>
            <person name="Viragh M."/>
            <person name="Drula E."/>
            <person name="Min B."/>
            <person name="Chaduli D."/>
            <person name="Navarro D."/>
            <person name="Favel A."/>
            <person name="Norest M."/>
            <person name="Lesage-Meessen L."/>
            <person name="Balint B."/>
            <person name="Merenyi Z."/>
            <person name="de Eugenio L."/>
            <person name="Morin E."/>
            <person name="Martinez A.T."/>
            <person name="Baldrian P."/>
            <person name="Stursova M."/>
            <person name="Martinez M.J."/>
            <person name="Novotny C."/>
            <person name="Magnuson J.K."/>
            <person name="Spatafora J.W."/>
            <person name="Maurice S."/>
            <person name="Pangilinan J."/>
            <person name="Andreopoulos W."/>
            <person name="LaButti K."/>
            <person name="Hundley H."/>
            <person name="Na H."/>
            <person name="Kuo A."/>
            <person name="Barry K."/>
            <person name="Lipzen A."/>
            <person name="Henrissat B."/>
            <person name="Riley R."/>
            <person name="Ahrendt S."/>
            <person name="Nagy L.G."/>
            <person name="Grigoriev I.V."/>
            <person name="Martin F."/>
            <person name="Rosso M.N."/>
        </authorList>
    </citation>
    <scope>NUCLEOTIDE SEQUENCE [LARGE SCALE GENOMIC DNA]</scope>
    <source>
        <strain evidence="5 6">CIRM-BRFM 1785</strain>
    </source>
</reference>
<dbReference type="InterPro" id="IPR029058">
    <property type="entry name" value="AB_hydrolase_fold"/>
</dbReference>
<keyword evidence="3" id="KW-0732">Signal</keyword>